<accession>A0ABY3UE96</accession>
<keyword evidence="7" id="KW-0067">ATP-binding</keyword>
<evidence type="ECO:0000256" key="2">
    <source>
        <dbReference type="ARBA" id="ARBA00008149"/>
    </source>
</evidence>
<dbReference type="PANTHER" id="PTHR40765">
    <property type="entry name" value="ESX-2 SECRETION SYSTEM ATPASE ECCB2"/>
    <property type="match status" value="1"/>
</dbReference>
<gene>
    <name evidence="11" type="primary">eccB</name>
    <name evidence="11" type="ORF">MJO55_05825</name>
</gene>
<evidence type="ECO:0000256" key="9">
    <source>
        <dbReference type="ARBA" id="ARBA00023136"/>
    </source>
</evidence>
<evidence type="ECO:0000256" key="3">
    <source>
        <dbReference type="ARBA" id="ARBA00022475"/>
    </source>
</evidence>
<evidence type="ECO:0000256" key="4">
    <source>
        <dbReference type="ARBA" id="ARBA00022692"/>
    </source>
</evidence>
<organism evidence="11 12">
    <name type="scientific">Mycolicibacterium rufum</name>
    <dbReference type="NCBI Taxonomy" id="318424"/>
    <lineage>
        <taxon>Bacteria</taxon>
        <taxon>Bacillati</taxon>
        <taxon>Actinomycetota</taxon>
        <taxon>Actinomycetes</taxon>
        <taxon>Mycobacteriales</taxon>
        <taxon>Mycobacteriaceae</taxon>
        <taxon>Mycolicibacterium</taxon>
    </lineage>
</organism>
<dbReference type="Gene3D" id="2.40.50.910">
    <property type="entry name" value="Type VII secretion system EccB, repeat 3 domain"/>
    <property type="match status" value="1"/>
</dbReference>
<evidence type="ECO:0000256" key="8">
    <source>
        <dbReference type="ARBA" id="ARBA00022989"/>
    </source>
</evidence>
<evidence type="ECO:0000256" key="10">
    <source>
        <dbReference type="SAM" id="Phobius"/>
    </source>
</evidence>
<protein>
    <submittedName>
        <fullName evidence="11">Type VII secretion protein EccB</fullName>
    </submittedName>
</protein>
<proteinExistence type="inferred from homology"/>
<keyword evidence="4 10" id="KW-0812">Transmembrane</keyword>
<dbReference type="PANTHER" id="PTHR40765:SF2">
    <property type="entry name" value="ESX-2 SECRETION SYSTEM ATPASE ECCB2"/>
    <property type="match status" value="1"/>
</dbReference>
<keyword evidence="5" id="KW-0547">Nucleotide-binding</keyword>
<dbReference type="Proteomes" id="UP001055159">
    <property type="component" value="Chromosome"/>
</dbReference>
<sequence>MRQPIMRLQVSGHRFLVRRMEHALVRGDAGMVDDPLRAQHLSLVAGAVLTAVAVAVGAVLAVLRPAGDVGDAAVVMVRDTGALYVRIEDTLHPVPNLASAWLIAGSSTPPRTVSQDAVDRARRGAQLGIPGAPEHLPPPVPPAESGWTVCDDGAATTVIAGPLADGAVPPERGVLVRPLGAGAAQTYLLYGGLRARVDLRHPAVVRALHLEGVEPQMLSPAVLTSIPEGPALAAPHIPQRGTPGPGRLRDHPVGSVVAVRGAGRTPDLFVVLSGGLQRVGEVAADLIRFTDARPGVQIPTINADLVGELPVVNTLPVGTYPDRAGAHHPAVVCARWQPAPGDPGARTTVLTADAVPVRDGAVTLAQADGSGPAVDAVAMPRGRSAFVQSVSLGSGPDSVGPLFLLTDAGVLFGLENADTATRLGLPLPAPAAPWPVLAVLPRGPDLSVRSASRPWDVVAARP</sequence>
<evidence type="ECO:0000256" key="5">
    <source>
        <dbReference type="ARBA" id="ARBA00022741"/>
    </source>
</evidence>
<keyword evidence="9 10" id="KW-0472">Membrane</keyword>
<comment type="similarity">
    <text evidence="2">Belongs to the EccB family.</text>
</comment>
<evidence type="ECO:0000313" key="11">
    <source>
        <dbReference type="EMBL" id="ULP37946.1"/>
    </source>
</evidence>
<feature type="transmembrane region" description="Helical" evidence="10">
    <location>
        <begin position="41"/>
        <end position="63"/>
    </location>
</feature>
<dbReference type="InterPro" id="IPR042485">
    <property type="entry name" value="T7SS_EccB_R3"/>
</dbReference>
<dbReference type="EMBL" id="CP092427">
    <property type="protein sequence ID" value="ULP37946.1"/>
    <property type="molecule type" value="Genomic_DNA"/>
</dbReference>
<evidence type="ECO:0000256" key="1">
    <source>
        <dbReference type="ARBA" id="ARBA00004162"/>
    </source>
</evidence>
<keyword evidence="3" id="KW-1003">Cell membrane</keyword>
<evidence type="ECO:0000256" key="7">
    <source>
        <dbReference type="ARBA" id="ARBA00022840"/>
    </source>
</evidence>
<keyword evidence="6" id="KW-0378">Hydrolase</keyword>
<keyword evidence="12" id="KW-1185">Reference proteome</keyword>
<dbReference type="NCBIfam" id="TIGR03919">
    <property type="entry name" value="T7SS_EccB"/>
    <property type="match status" value="1"/>
</dbReference>
<name>A0ABY3UE96_9MYCO</name>
<dbReference type="InterPro" id="IPR007795">
    <property type="entry name" value="T7SS_EccB"/>
</dbReference>
<comment type="subcellular location">
    <subcellularLocation>
        <location evidence="1">Cell membrane</location>
        <topology evidence="1">Single-pass membrane protein</topology>
    </subcellularLocation>
</comment>
<dbReference type="Gene3D" id="3.30.2390.20">
    <property type="entry name" value="Type VII secretion system EccB, repeat 1 domain"/>
    <property type="match status" value="1"/>
</dbReference>
<reference evidence="11" key="1">
    <citation type="submission" date="2022-08" db="EMBL/GenBank/DDBJ databases">
        <title>Whole genome sequencing of non-tuberculosis mycobacteria type-strains.</title>
        <authorList>
            <person name="Igarashi Y."/>
            <person name="Osugi A."/>
            <person name="Mitarai S."/>
        </authorList>
    </citation>
    <scope>NUCLEOTIDE SEQUENCE</scope>
    <source>
        <strain evidence="11">JCM 16372</strain>
    </source>
</reference>
<keyword evidence="8 10" id="KW-1133">Transmembrane helix</keyword>
<dbReference type="InterPro" id="IPR044857">
    <property type="entry name" value="T7SS_EccB_R1"/>
</dbReference>
<dbReference type="Pfam" id="PF05108">
    <property type="entry name" value="T7SS_ESX1_EccB"/>
    <property type="match status" value="1"/>
</dbReference>
<evidence type="ECO:0000256" key="6">
    <source>
        <dbReference type="ARBA" id="ARBA00022801"/>
    </source>
</evidence>
<evidence type="ECO:0000313" key="12">
    <source>
        <dbReference type="Proteomes" id="UP001055159"/>
    </source>
</evidence>
<dbReference type="RefSeq" id="WP_043405940.1">
    <property type="nucleotide sequence ID" value="NZ_CP092427.2"/>
</dbReference>